<evidence type="ECO:0000313" key="2">
    <source>
        <dbReference type="Proteomes" id="UP001165160"/>
    </source>
</evidence>
<comment type="caution">
    <text evidence="1">The sequence shown here is derived from an EMBL/GenBank/DDBJ whole genome shotgun (WGS) entry which is preliminary data.</text>
</comment>
<gene>
    <name evidence="1" type="ORF">TrVE_jg6693</name>
</gene>
<protein>
    <submittedName>
        <fullName evidence="1">Uncharacterized protein</fullName>
    </submittedName>
</protein>
<organism evidence="1 2">
    <name type="scientific">Triparma verrucosa</name>
    <dbReference type="NCBI Taxonomy" id="1606542"/>
    <lineage>
        <taxon>Eukaryota</taxon>
        <taxon>Sar</taxon>
        <taxon>Stramenopiles</taxon>
        <taxon>Ochrophyta</taxon>
        <taxon>Bolidophyceae</taxon>
        <taxon>Parmales</taxon>
        <taxon>Triparmaceae</taxon>
        <taxon>Triparma</taxon>
    </lineage>
</organism>
<dbReference type="EMBL" id="BRXX01000382">
    <property type="protein sequence ID" value="GMI08502.1"/>
    <property type="molecule type" value="Genomic_DNA"/>
</dbReference>
<sequence>MQEKRVVVTLRYTGGLNLRPYFLTTASLIKKSHPDCLIEKIILTPKPGGEKTFELLVDGKLVIGRSRCRDLGGGKMSVYLNWGDIDAAMIKARRKRRPSTGYNAEKMA</sequence>
<dbReference type="Proteomes" id="UP001165160">
    <property type="component" value="Unassembled WGS sequence"/>
</dbReference>
<keyword evidence="2" id="KW-1185">Reference proteome</keyword>
<reference evidence="2" key="1">
    <citation type="journal article" date="2023" name="Commun. Biol.">
        <title>Genome analysis of Parmales, the sister group of diatoms, reveals the evolutionary specialization of diatoms from phago-mixotrophs to photoautotrophs.</title>
        <authorList>
            <person name="Ban H."/>
            <person name="Sato S."/>
            <person name="Yoshikawa S."/>
            <person name="Yamada K."/>
            <person name="Nakamura Y."/>
            <person name="Ichinomiya M."/>
            <person name="Sato N."/>
            <person name="Blanc-Mathieu R."/>
            <person name="Endo H."/>
            <person name="Kuwata A."/>
            <person name="Ogata H."/>
        </authorList>
    </citation>
    <scope>NUCLEOTIDE SEQUENCE [LARGE SCALE GENOMIC DNA]</scope>
    <source>
        <strain evidence="2">NIES 3699</strain>
    </source>
</reference>
<evidence type="ECO:0000313" key="1">
    <source>
        <dbReference type="EMBL" id="GMI08502.1"/>
    </source>
</evidence>
<accession>A0A9W7CHU6</accession>
<dbReference type="AlphaFoldDB" id="A0A9W7CHU6"/>
<name>A0A9W7CHU6_9STRA</name>
<proteinExistence type="predicted"/>